<dbReference type="InterPro" id="IPR016024">
    <property type="entry name" value="ARM-type_fold"/>
</dbReference>
<evidence type="ECO:0000313" key="1">
    <source>
        <dbReference type="EMBL" id="QDT13618.1"/>
    </source>
</evidence>
<gene>
    <name evidence="1" type="ORF">K239x_56380</name>
</gene>
<dbReference type="AlphaFoldDB" id="A0A517P2P7"/>
<dbReference type="InterPro" id="IPR011989">
    <property type="entry name" value="ARM-like"/>
</dbReference>
<accession>A0A517P2P7</accession>
<reference evidence="1 2" key="1">
    <citation type="submission" date="2019-02" db="EMBL/GenBank/DDBJ databases">
        <title>Deep-cultivation of Planctomycetes and their phenomic and genomic characterization uncovers novel biology.</title>
        <authorList>
            <person name="Wiegand S."/>
            <person name="Jogler M."/>
            <person name="Boedeker C."/>
            <person name="Pinto D."/>
            <person name="Vollmers J."/>
            <person name="Rivas-Marin E."/>
            <person name="Kohn T."/>
            <person name="Peeters S.H."/>
            <person name="Heuer A."/>
            <person name="Rast P."/>
            <person name="Oberbeckmann S."/>
            <person name="Bunk B."/>
            <person name="Jeske O."/>
            <person name="Meyerdierks A."/>
            <person name="Storesund J.E."/>
            <person name="Kallscheuer N."/>
            <person name="Luecker S."/>
            <person name="Lage O.M."/>
            <person name="Pohl T."/>
            <person name="Merkel B.J."/>
            <person name="Hornburger P."/>
            <person name="Mueller R.-W."/>
            <person name="Bruemmer F."/>
            <person name="Labrenz M."/>
            <person name="Spormann A.M."/>
            <person name="Op den Camp H."/>
            <person name="Overmann J."/>
            <person name="Amann R."/>
            <person name="Jetten M.S.M."/>
            <person name="Mascher T."/>
            <person name="Medema M.H."/>
            <person name="Devos D.P."/>
            <person name="Kaster A.-K."/>
            <person name="Ovreas L."/>
            <person name="Rohde M."/>
            <person name="Galperin M.Y."/>
            <person name="Jogler C."/>
        </authorList>
    </citation>
    <scope>NUCLEOTIDE SEQUENCE [LARGE SCALE GENOMIC DNA]</scope>
    <source>
        <strain evidence="1 2">K23_9</strain>
    </source>
</reference>
<name>A0A517P2P7_9BACT</name>
<evidence type="ECO:0000313" key="2">
    <source>
        <dbReference type="Proteomes" id="UP000319817"/>
    </source>
</evidence>
<protein>
    <recommendedName>
        <fullName evidence="3">HEAT repeat protein</fullName>
    </recommendedName>
</protein>
<dbReference type="Gene3D" id="1.25.10.10">
    <property type="entry name" value="Leucine-rich Repeat Variant"/>
    <property type="match status" value="1"/>
</dbReference>
<keyword evidence="2" id="KW-1185">Reference proteome</keyword>
<evidence type="ECO:0008006" key="3">
    <source>
        <dbReference type="Google" id="ProtNLM"/>
    </source>
</evidence>
<sequence length="496" mass="54311">MNAGYHLRKIAEATGPAAGLATLAAMVEQSGAINQSDPAIIGGLLSVVHTQLLQAPIDEVAVVLAKIDPQVIYQVESTLPDQTSNRHLLLQVLAMMRTAASLGILKAILIDRPPKEWMQAAQILSPLMQNDDWPVDALYPDVLQCLIHPSLAASLLDLANYLTRKGRVDEHPAVEQLQALNHLLGEVSGRLGSFEDNPRAFGTDVETVQNTLGEAVALAVSLCDAVGLIGDESSIGKLNQTVELRHRRVQCEAAGALAKLGDDVGQERLIELAGDPAARLRAIQYADELGFGDEIEEEYRTDNANAEAELALWLSQPQQMGVPPTHIEVVDTRRMLWPSFENPIDVFLVRFEYNFGDRVFSNVGIAGPTTHSLAADVADMSIDDIYAIYAGWHAEHSDIFTISVDQFNEAQKRAIEPFAQHLQHLGYDDIKPEMLGFLLDEQAAIFTGTRDNTQCVVVTDGLETIDQPIAGRQRPLGPSDIFNLYKGRKMLRTFNS</sequence>
<proteinExistence type="predicted"/>
<dbReference type="Proteomes" id="UP000319817">
    <property type="component" value="Chromosome"/>
</dbReference>
<organism evidence="1 2">
    <name type="scientific">Stieleria marina</name>
    <dbReference type="NCBI Taxonomy" id="1930275"/>
    <lineage>
        <taxon>Bacteria</taxon>
        <taxon>Pseudomonadati</taxon>
        <taxon>Planctomycetota</taxon>
        <taxon>Planctomycetia</taxon>
        <taxon>Pirellulales</taxon>
        <taxon>Pirellulaceae</taxon>
        <taxon>Stieleria</taxon>
    </lineage>
</organism>
<dbReference type="SUPFAM" id="SSF48371">
    <property type="entry name" value="ARM repeat"/>
    <property type="match status" value="1"/>
</dbReference>
<dbReference type="EMBL" id="CP036526">
    <property type="protein sequence ID" value="QDT13618.1"/>
    <property type="molecule type" value="Genomic_DNA"/>
</dbReference>